<sequence length="810" mass="92081">MRTLIIAFMIILTCITCHGLSDDIDTCKLYRQKNIIKEEICNNTINDVCQMGTLNIVQLYTSKTKKHHNIKAHLNDIHVPLIEDENGYIQDYELNCDGGLLTKNYRGNDCNIHVNEKDGIISLKSAIANYAKIFVNEADLSRVFDKTDDFQLVDEISHVVIQCGRSILQKTIQKYNPERCIAKILKYITMPVVASVLCTMSNTMAALVIMILMLFVLKILKRTGLIIILFPILYPFCLIMYYFNKRVLPKCTVCGGVMHINKLCSKTCDCGQQFSTTDAIYKHRQNNKCKPKMFYIISSLSLGKVTNNLIYIILVLIILTLLPVVKTEIQGNYPVNKYFYLEDGYIINGYIPNMLYKFEFDVDAGQDYILNFVAPSGVKISEKTMLIENIEKRGNITKLYVTRPVRDTYFSAFGCIDNSEDKACNSDADMIKIKGMANIADYLDVKASDLDNVPGTREGRCNIGVCNSVLGTEKFTVYKTQKVHKSILKYKINNDGIESSRETIDKLSKILLEPIECTIVESGNKLVPKMIGTFNDIDIHYGNIAEPNNIQDPICGSLQVIGTDKKIGAKSISGDFSCSRWNSINSCYRDDFDKCKRLPILKGEYYLPVNEGMYAMKVKSARMKCQLVIKNAKIGNIDQDSLKISSDCTYKNIKKNNLICNIDITSKLNVICDIVNDVNSKVGKLNIKTGDKKYKYEVHAKKIKSIKLYICGQDAQTIFKDQNDEKLNTIHQNYYYVVYGNGPEKSCYSAICGVIYEISATGYIIDPVLIWWYAMLPLISLIVLSIILTPFILRFIYKFKINRDMYNKIR</sequence>
<feature type="transmembrane region" description="Helical" evidence="1">
    <location>
        <begin position="192"/>
        <end position="217"/>
    </location>
</feature>
<dbReference type="InterPro" id="IPR005168">
    <property type="entry name" value="Bunya_G2"/>
</dbReference>
<organism evidence="3 4">
    <name type="scientific">Lakamha virus</name>
    <dbReference type="NCBI Taxonomy" id="2609059"/>
    <lineage>
        <taxon>Viruses</taxon>
        <taxon>Riboviria</taxon>
        <taxon>Orthornavirae</taxon>
        <taxon>Negarnaviricota</taxon>
        <taxon>Polyploviricotina</taxon>
        <taxon>Bunyaviricetes</taxon>
        <taxon>Elliovirales</taxon>
        <taxon>Peribunyaviridae</taxon>
        <taxon>Lakivirus</taxon>
        <taxon>Lakivirus lakamhaense</taxon>
    </lineage>
</organism>
<feature type="transmembrane region" description="Helical" evidence="1">
    <location>
        <begin position="224"/>
        <end position="243"/>
    </location>
</feature>
<gene>
    <name evidence="3" type="primary">GPC</name>
</gene>
<dbReference type="GeneID" id="80551025"/>
<keyword evidence="1" id="KW-0472">Membrane</keyword>
<feature type="transmembrane region" description="Helical" evidence="1">
    <location>
        <begin position="771"/>
        <end position="797"/>
    </location>
</feature>
<proteinExistence type="predicted"/>
<dbReference type="EMBL" id="MN092356">
    <property type="protein sequence ID" value="QEO75952.1"/>
    <property type="molecule type" value="Viral_cRNA"/>
</dbReference>
<keyword evidence="1" id="KW-1133">Transmembrane helix</keyword>
<feature type="domain" description="Bunyavirus glycoprotein G2" evidence="2">
    <location>
        <begin position="32"/>
        <end position="290"/>
    </location>
</feature>
<reference evidence="3" key="1">
    <citation type="journal article" date="2019" name="Viruses">
        <title>Detection of Two Highly Diverse Peribunyaviruses in Mosquitoes from Palenque, Mexico.</title>
        <authorList>
            <person name="Kopp A."/>
            <person name="Huebner A."/>
            <person name="Zirkel F."/>
            <person name="Hobelsberger D."/>
            <person name="Estrada A."/>
            <person name="Jordan I."/>
            <person name="Gillespie T.R."/>
            <person name="Drosten C."/>
            <person name="Junglen S."/>
        </authorList>
    </citation>
    <scope>NUCLEOTIDE SEQUENCE</scope>
    <source>
        <strain evidence="3">Palenque-C559-MX-2008</strain>
    </source>
</reference>
<keyword evidence="1" id="KW-0812">Transmembrane</keyword>
<dbReference type="RefSeq" id="YP_010840269.1">
    <property type="nucleotide sequence ID" value="NC_078563.1"/>
</dbReference>
<evidence type="ECO:0000259" key="2">
    <source>
        <dbReference type="Pfam" id="PF03563"/>
    </source>
</evidence>
<dbReference type="KEGG" id="vg:80551025"/>
<name>A0A5C2D379_9VIRU</name>
<protein>
    <submittedName>
        <fullName evidence="3">Polyprotein</fullName>
    </submittedName>
</protein>
<accession>A0A5C2D379</accession>
<dbReference type="Proteomes" id="UP000887900">
    <property type="component" value="Genome"/>
</dbReference>
<dbReference type="Pfam" id="PF03563">
    <property type="entry name" value="Bunya_G2"/>
    <property type="match status" value="1"/>
</dbReference>
<keyword evidence="4" id="KW-1185">Reference proteome</keyword>
<evidence type="ECO:0000256" key="1">
    <source>
        <dbReference type="SAM" id="Phobius"/>
    </source>
</evidence>
<evidence type="ECO:0000313" key="4">
    <source>
        <dbReference type="Proteomes" id="UP000887900"/>
    </source>
</evidence>
<evidence type="ECO:0000313" key="3">
    <source>
        <dbReference type="EMBL" id="QEO75952.1"/>
    </source>
</evidence>